<dbReference type="EMBL" id="KN672145">
    <property type="protein sequence ID" value="KHM98998.1"/>
    <property type="molecule type" value="Genomic_DNA"/>
</dbReference>
<keyword evidence="4" id="KW-0804">Transcription</keyword>
<feature type="compositionally biased region" description="Polar residues" evidence="6">
    <location>
        <begin position="343"/>
        <end position="355"/>
    </location>
</feature>
<evidence type="ECO:0000313" key="8">
    <source>
        <dbReference type="EMBL" id="KHM98998.1"/>
    </source>
</evidence>
<dbReference type="SMR" id="A0A0B2NUN9"/>
<proteinExistence type="predicted"/>
<dbReference type="Gene3D" id="1.10.10.60">
    <property type="entry name" value="Homeodomain-like"/>
    <property type="match status" value="1"/>
</dbReference>
<dbReference type="InterPro" id="IPR006447">
    <property type="entry name" value="Myb_dom_plants"/>
</dbReference>
<dbReference type="NCBIfam" id="TIGR01557">
    <property type="entry name" value="myb_SHAQKYF"/>
    <property type="match status" value="1"/>
</dbReference>
<dbReference type="GO" id="GO:0005634">
    <property type="term" value="C:nucleus"/>
    <property type="evidence" value="ECO:0007669"/>
    <property type="project" value="UniProtKB-SubCell"/>
</dbReference>
<sequence>MGLVVPEEELSLDLRPSFVPKTITDFLCHLSTTPNASHKVSLLDDFVHRLELELAKIQAFKRELPLCMFLLNDAISALKVESEKCRACKSEPVFEEFIPLKKECDQRKEIEKEKECRDKKNWMSSFQLWNNDDKADNNNNAYECDKKHNYRVENKNNGEKRKSVTKDLFQYGRIRNGEKGFVIPFSSYPATKEEKEDCVANGLSLQTPGTAVKSTREGSGCRTSSCRVGSSAPSPLHQPQSSRKQRRCWSPELHSRFIKALEVLGGSQAATPKQIRELMRVDGLTNDEVKSHLQKYRLHTQRVPVATAANFSRSAVDLGGLWMHNESLKGGSSGSPQGPLQLATQSGEATSQTEGDNMIDDDDVKSDL</sequence>
<reference evidence="9 10" key="2">
    <citation type="submission" date="2018-09" db="EMBL/GenBank/DDBJ databases">
        <title>A high-quality reference genome of wild soybean provides a powerful tool to mine soybean genomes.</title>
        <authorList>
            <person name="Xie M."/>
            <person name="Chung C.Y.L."/>
            <person name="Li M.-W."/>
            <person name="Wong F.-L."/>
            <person name="Chan T.-F."/>
            <person name="Lam H.-M."/>
        </authorList>
    </citation>
    <scope>NUCLEOTIDE SEQUENCE [LARGE SCALE GENOMIC DNA]</scope>
    <source>
        <strain evidence="10">cv. W05</strain>
        <tissue evidence="9">Hypocotyl of etiolated seedlings</tissue>
    </source>
</reference>
<dbReference type="PANTHER" id="PTHR31003:SF3">
    <property type="entry name" value="HOMEODOMAIN-LIKE SUPERFAMILY PROTEIN-RELATED"/>
    <property type="match status" value="1"/>
</dbReference>
<feature type="compositionally biased region" description="Acidic residues" evidence="6">
    <location>
        <begin position="357"/>
        <end position="368"/>
    </location>
</feature>
<organism evidence="8">
    <name type="scientific">Glycine soja</name>
    <name type="common">Wild soybean</name>
    <dbReference type="NCBI Taxonomy" id="3848"/>
    <lineage>
        <taxon>Eukaryota</taxon>
        <taxon>Viridiplantae</taxon>
        <taxon>Streptophyta</taxon>
        <taxon>Embryophyta</taxon>
        <taxon>Tracheophyta</taxon>
        <taxon>Spermatophyta</taxon>
        <taxon>Magnoliopsida</taxon>
        <taxon>eudicotyledons</taxon>
        <taxon>Gunneridae</taxon>
        <taxon>Pentapetalae</taxon>
        <taxon>rosids</taxon>
        <taxon>fabids</taxon>
        <taxon>Fabales</taxon>
        <taxon>Fabaceae</taxon>
        <taxon>Papilionoideae</taxon>
        <taxon>50 kb inversion clade</taxon>
        <taxon>NPAAA clade</taxon>
        <taxon>indigoferoid/millettioid clade</taxon>
        <taxon>Phaseoleae</taxon>
        <taxon>Glycine</taxon>
        <taxon>Glycine subgen. Soja</taxon>
    </lineage>
</organism>
<accession>A0A0B2NUN9</accession>
<dbReference type="Proteomes" id="UP000289340">
    <property type="component" value="Chromosome 20"/>
</dbReference>
<dbReference type="InterPro" id="IPR017930">
    <property type="entry name" value="Myb_dom"/>
</dbReference>
<dbReference type="FunFam" id="1.10.10.60:FF:000002">
    <property type="entry name" value="Myb family transcription factor"/>
    <property type="match status" value="1"/>
</dbReference>
<dbReference type="InterPro" id="IPR009057">
    <property type="entry name" value="Homeodomain-like_sf"/>
</dbReference>
<dbReference type="Pfam" id="PF26575">
    <property type="entry name" value="HHO5_N"/>
    <property type="match status" value="1"/>
</dbReference>
<dbReference type="InterPro" id="IPR058673">
    <property type="entry name" value="HHO5-like_N"/>
</dbReference>
<keyword evidence="2" id="KW-0805">Transcription regulation</keyword>
<evidence type="ECO:0000259" key="7">
    <source>
        <dbReference type="PROSITE" id="PS51294"/>
    </source>
</evidence>
<protein>
    <submittedName>
        <fullName evidence="9">Myb family transcription factor EFM isoform A</fullName>
    </submittedName>
    <submittedName>
        <fullName evidence="8">Two-component response regulator ARR10</fullName>
    </submittedName>
</protein>
<gene>
    <name evidence="9" type="ORF">D0Y65_052760</name>
    <name evidence="8" type="ORF">glysoja_024298</name>
</gene>
<evidence type="ECO:0000256" key="6">
    <source>
        <dbReference type="SAM" id="MobiDB-lite"/>
    </source>
</evidence>
<dbReference type="GO" id="GO:0003677">
    <property type="term" value="F:DNA binding"/>
    <property type="evidence" value="ECO:0007669"/>
    <property type="project" value="UniProtKB-KW"/>
</dbReference>
<dbReference type="SUPFAM" id="SSF46689">
    <property type="entry name" value="Homeodomain-like"/>
    <property type="match status" value="1"/>
</dbReference>
<dbReference type="Proteomes" id="UP000053555">
    <property type="component" value="Unassembled WGS sequence"/>
</dbReference>
<evidence type="ECO:0000256" key="1">
    <source>
        <dbReference type="ARBA" id="ARBA00004123"/>
    </source>
</evidence>
<evidence type="ECO:0000256" key="5">
    <source>
        <dbReference type="ARBA" id="ARBA00023242"/>
    </source>
</evidence>
<evidence type="ECO:0000256" key="4">
    <source>
        <dbReference type="ARBA" id="ARBA00023163"/>
    </source>
</evidence>
<evidence type="ECO:0000313" key="10">
    <source>
        <dbReference type="Proteomes" id="UP000289340"/>
    </source>
</evidence>
<evidence type="ECO:0000313" key="9">
    <source>
        <dbReference type="EMBL" id="RZB41891.1"/>
    </source>
</evidence>
<keyword evidence="5" id="KW-0539">Nucleus</keyword>
<dbReference type="AlphaFoldDB" id="A0A0B2NUN9"/>
<dbReference type="InterPro" id="IPR001005">
    <property type="entry name" value="SANT/Myb"/>
</dbReference>
<keyword evidence="3" id="KW-0238">DNA-binding</keyword>
<feature type="domain" description="HTH myb-type" evidence="7">
    <location>
        <begin position="241"/>
        <end position="301"/>
    </location>
</feature>
<evidence type="ECO:0000256" key="2">
    <source>
        <dbReference type="ARBA" id="ARBA00023015"/>
    </source>
</evidence>
<feature type="compositionally biased region" description="Polar residues" evidence="6">
    <location>
        <begin position="221"/>
        <end position="242"/>
    </location>
</feature>
<dbReference type="EMBL" id="QZWG01000020">
    <property type="protein sequence ID" value="RZB41891.1"/>
    <property type="molecule type" value="Genomic_DNA"/>
</dbReference>
<feature type="region of interest" description="Disordered" evidence="6">
    <location>
        <begin position="327"/>
        <end position="368"/>
    </location>
</feature>
<dbReference type="InterPro" id="IPR044787">
    <property type="entry name" value="HHO5-like"/>
</dbReference>
<evidence type="ECO:0000256" key="3">
    <source>
        <dbReference type="ARBA" id="ARBA00023125"/>
    </source>
</evidence>
<dbReference type="Gramene" id="XM_028367066.1">
    <property type="protein sequence ID" value="XP_028222867.1"/>
    <property type="gene ID" value="LOC114403864"/>
</dbReference>
<dbReference type="Pfam" id="PF00249">
    <property type="entry name" value="Myb_DNA-binding"/>
    <property type="match status" value="1"/>
</dbReference>
<dbReference type="PROSITE" id="PS51294">
    <property type="entry name" value="HTH_MYB"/>
    <property type="match status" value="1"/>
</dbReference>
<name>A0A0B2NUN9_GLYSO</name>
<keyword evidence="10" id="KW-1185">Reference proteome</keyword>
<feature type="region of interest" description="Disordered" evidence="6">
    <location>
        <begin position="208"/>
        <end position="248"/>
    </location>
</feature>
<feature type="compositionally biased region" description="Low complexity" evidence="6">
    <location>
        <begin position="328"/>
        <end position="342"/>
    </location>
</feature>
<dbReference type="GO" id="GO:0003700">
    <property type="term" value="F:DNA-binding transcription factor activity"/>
    <property type="evidence" value="ECO:0007669"/>
    <property type="project" value="InterPro"/>
</dbReference>
<dbReference type="PANTHER" id="PTHR31003">
    <property type="entry name" value="MYB FAMILY TRANSCRIPTION FACTOR"/>
    <property type="match status" value="1"/>
</dbReference>
<reference evidence="8" key="1">
    <citation type="submission" date="2014-07" db="EMBL/GenBank/DDBJ databases">
        <title>Identification of a novel salt tolerance gene in wild soybean by whole-genome sequencing.</title>
        <authorList>
            <person name="Lam H.-M."/>
            <person name="Qi X."/>
            <person name="Li M.-W."/>
            <person name="Liu X."/>
            <person name="Xie M."/>
            <person name="Ni M."/>
            <person name="Xu X."/>
        </authorList>
    </citation>
    <scope>NUCLEOTIDE SEQUENCE [LARGE SCALE GENOMIC DNA]</scope>
    <source>
        <tissue evidence="8">Root</tissue>
    </source>
</reference>
<comment type="subcellular location">
    <subcellularLocation>
        <location evidence="1">Nucleus</location>
    </subcellularLocation>
</comment>